<accession>A0A7L8AJD3</accession>
<dbReference type="OrthoDB" id="9868551at2"/>
<dbReference type="RefSeq" id="WP_088354574.1">
    <property type="nucleotide sequence ID" value="NZ_CP061813.1"/>
</dbReference>
<keyword evidence="2" id="KW-1185">Reference proteome</keyword>
<evidence type="ECO:0000313" key="2">
    <source>
        <dbReference type="Proteomes" id="UP000516764"/>
    </source>
</evidence>
<proteinExistence type="predicted"/>
<dbReference type="Proteomes" id="UP000516764">
    <property type="component" value="Chromosome"/>
</dbReference>
<dbReference type="EMBL" id="CP061813">
    <property type="protein sequence ID" value="QOD62118.1"/>
    <property type="molecule type" value="Genomic_DNA"/>
</dbReference>
<gene>
    <name evidence="1" type="ORF">H9I45_06665</name>
</gene>
<reference evidence="1 2" key="1">
    <citation type="journal article" date="2016" name="Int. J. Syst. Evol. Microbiol.">
        <title>Polaribacter haliotis sp. nov., isolated from the gut of abalone Haliotis discus hannai.</title>
        <authorList>
            <person name="Kim Y.O."/>
            <person name="Park I.S."/>
            <person name="Park S."/>
            <person name="Nam B.H."/>
            <person name="Park J.M."/>
            <person name="Kim D.G."/>
            <person name="Yoon J.H."/>
        </authorList>
    </citation>
    <scope>NUCLEOTIDE SEQUENCE [LARGE SCALE GENOMIC DNA]</scope>
    <source>
        <strain evidence="1 2">KCTC 52418</strain>
    </source>
</reference>
<dbReference type="AlphaFoldDB" id="A0A7L8AJD3"/>
<evidence type="ECO:0000313" key="1">
    <source>
        <dbReference type="EMBL" id="QOD62118.1"/>
    </source>
</evidence>
<dbReference type="KEGG" id="phal:H9I45_06665"/>
<sequence>MLLYKLRDIETSLEKEPLKNKDLLEAIVSLKSIFLKLNFEVEEVPEYSFTKILKLLESIKNSTLTKNEELILRCIIKKK</sequence>
<name>A0A7L8AJD3_9FLAO</name>
<organism evidence="1 2">
    <name type="scientific">Polaribacter haliotis</name>
    <dbReference type="NCBI Taxonomy" id="1888915"/>
    <lineage>
        <taxon>Bacteria</taxon>
        <taxon>Pseudomonadati</taxon>
        <taxon>Bacteroidota</taxon>
        <taxon>Flavobacteriia</taxon>
        <taxon>Flavobacteriales</taxon>
        <taxon>Flavobacteriaceae</taxon>
    </lineage>
</organism>
<protein>
    <submittedName>
        <fullName evidence="1">Uncharacterized protein</fullName>
    </submittedName>
</protein>